<dbReference type="RefSeq" id="WP_048919987.1">
    <property type="nucleotide sequence ID" value="NZ_CP010777.1"/>
</dbReference>
<protein>
    <submittedName>
        <fullName evidence="1">Uncharacterized protein</fullName>
    </submittedName>
</protein>
<evidence type="ECO:0000313" key="1">
    <source>
        <dbReference type="EMBL" id="AKQ45140.1"/>
    </source>
</evidence>
<gene>
    <name evidence="1" type="ORF">TH63_05020</name>
</gene>
<accession>A0A0H4VHH7</accession>
<keyword evidence="2" id="KW-1185">Reference proteome</keyword>
<dbReference type="Proteomes" id="UP000036458">
    <property type="component" value="Chromosome"/>
</dbReference>
<dbReference type="AlphaFoldDB" id="A0A0H4VHH7"/>
<dbReference type="PATRIC" id="fig|1379910.4.peg.1092"/>
<proteinExistence type="predicted"/>
<reference evidence="1 2" key="1">
    <citation type="submission" date="2015-01" db="EMBL/GenBank/DDBJ databases">
        <title>Rufibacter sp./DG31D/ whole genome sequencing.</title>
        <authorList>
            <person name="Kim M.K."/>
            <person name="Srinivasan S."/>
            <person name="Lee J.-J."/>
        </authorList>
    </citation>
    <scope>NUCLEOTIDE SEQUENCE [LARGE SCALE GENOMIC DNA]</scope>
    <source>
        <strain evidence="1 2">DG31D</strain>
    </source>
</reference>
<dbReference type="EMBL" id="CP010777">
    <property type="protein sequence ID" value="AKQ45140.1"/>
    <property type="molecule type" value="Genomic_DNA"/>
</dbReference>
<sequence>MKVVGNIKSITPQRSSKKQAIELHIDRVEYVTSKKDGRYYQDFNYIDDLDTPLVITGDCLALSTDKKLDEDEYEFHVYDKVGEEYVLNKDKYLFLSMAYDFDEDQHILSEVDYTITLPPDEFDQFKKERENEKALKVLGKKRK</sequence>
<evidence type="ECO:0000313" key="2">
    <source>
        <dbReference type="Proteomes" id="UP000036458"/>
    </source>
</evidence>
<dbReference type="OrthoDB" id="893392at2"/>
<name>A0A0H4VHH7_9BACT</name>
<dbReference type="KEGG" id="ruf:TH63_05020"/>
<organism evidence="1 2">
    <name type="scientific">Rufibacter radiotolerans</name>
    <dbReference type="NCBI Taxonomy" id="1379910"/>
    <lineage>
        <taxon>Bacteria</taxon>
        <taxon>Pseudomonadati</taxon>
        <taxon>Bacteroidota</taxon>
        <taxon>Cytophagia</taxon>
        <taxon>Cytophagales</taxon>
        <taxon>Hymenobacteraceae</taxon>
        <taxon>Rufibacter</taxon>
    </lineage>
</organism>